<evidence type="ECO:0000313" key="3">
    <source>
        <dbReference type="Proteomes" id="UP000242972"/>
    </source>
</evidence>
<reference evidence="2 3" key="1">
    <citation type="journal article" date="2014" name="BMC Genomics">
        <title>Comparison of environmental and isolate Sulfobacillus genomes reveals diverse carbon, sulfur, nitrogen, and hydrogen metabolisms.</title>
        <authorList>
            <person name="Justice N.B."/>
            <person name="Norman A."/>
            <person name="Brown C.T."/>
            <person name="Singh A."/>
            <person name="Thomas B.C."/>
            <person name="Banfield J.F."/>
        </authorList>
    </citation>
    <scope>NUCLEOTIDE SEQUENCE [LARGE SCALE GENOMIC DNA]</scope>
    <source>
        <strain evidence="2">AMDSBA4</strain>
    </source>
</reference>
<sequence>WADNKNVDIVSVDEIVYAPCDVFSPCALGGVIRRENLAQLNTKIICGSANNQLWDANLDVSLRERGILYAPDFIVNAGGAIYDADRLGPGGVNHVRGETKVRAIGQTLRKILELAESENLGTFRAAEVYAERRIQAVGAAQRLRSF</sequence>
<dbReference type="SMART" id="SM00839">
    <property type="entry name" value="ELFV_dehydrog"/>
    <property type="match status" value="1"/>
</dbReference>
<dbReference type="PANTHER" id="PTHR42722">
    <property type="entry name" value="LEUCINE DEHYDROGENASE"/>
    <property type="match status" value="1"/>
</dbReference>
<dbReference type="InterPro" id="IPR016211">
    <property type="entry name" value="Glu/Phe/Leu/Val/Trp_DH_bac/arc"/>
</dbReference>
<name>A0A2T2WXS2_9FIRM</name>
<dbReference type="InterPro" id="IPR006096">
    <property type="entry name" value="Glu/Leu/Phe/Val/Trp_DH_C"/>
</dbReference>
<comment type="caution">
    <text evidence="2">The sequence shown here is derived from an EMBL/GenBank/DDBJ whole genome shotgun (WGS) entry which is preliminary data.</text>
</comment>
<dbReference type="SUPFAM" id="SSF51735">
    <property type="entry name" value="NAD(P)-binding Rossmann-fold domains"/>
    <property type="match status" value="1"/>
</dbReference>
<dbReference type="Pfam" id="PF00208">
    <property type="entry name" value="ELFV_dehydrog"/>
    <property type="match status" value="1"/>
</dbReference>
<protein>
    <submittedName>
        <fullName evidence="2">Leucine dehydrogenase</fullName>
    </submittedName>
</protein>
<evidence type="ECO:0000259" key="1">
    <source>
        <dbReference type="SMART" id="SM00839"/>
    </source>
</evidence>
<dbReference type="AlphaFoldDB" id="A0A2T2WXS2"/>
<evidence type="ECO:0000313" key="2">
    <source>
        <dbReference type="EMBL" id="PSR27033.1"/>
    </source>
</evidence>
<accession>A0A2T2WXS2</accession>
<dbReference type="PANTHER" id="PTHR42722:SF1">
    <property type="entry name" value="VALINE DEHYDROGENASE"/>
    <property type="match status" value="1"/>
</dbReference>
<organism evidence="2 3">
    <name type="scientific">Sulfobacillus benefaciens</name>
    <dbReference type="NCBI Taxonomy" id="453960"/>
    <lineage>
        <taxon>Bacteria</taxon>
        <taxon>Bacillati</taxon>
        <taxon>Bacillota</taxon>
        <taxon>Clostridia</taxon>
        <taxon>Eubacteriales</taxon>
        <taxon>Clostridiales Family XVII. Incertae Sedis</taxon>
        <taxon>Sulfobacillus</taxon>
    </lineage>
</organism>
<dbReference type="GO" id="GO:0016639">
    <property type="term" value="F:oxidoreductase activity, acting on the CH-NH2 group of donors, NAD or NADP as acceptor"/>
    <property type="evidence" value="ECO:0007669"/>
    <property type="project" value="InterPro"/>
</dbReference>
<dbReference type="InterPro" id="IPR036291">
    <property type="entry name" value="NAD(P)-bd_dom_sf"/>
</dbReference>
<dbReference type="Gene3D" id="3.40.50.720">
    <property type="entry name" value="NAD(P)-binding Rossmann-like Domain"/>
    <property type="match status" value="1"/>
</dbReference>
<feature type="non-terminal residue" evidence="2">
    <location>
        <position position="1"/>
    </location>
</feature>
<gene>
    <name evidence="2" type="ORF">C7B46_19645</name>
</gene>
<proteinExistence type="predicted"/>
<dbReference type="EMBL" id="PXYW01000114">
    <property type="protein sequence ID" value="PSR27033.1"/>
    <property type="molecule type" value="Genomic_DNA"/>
</dbReference>
<dbReference type="GO" id="GO:0006520">
    <property type="term" value="P:amino acid metabolic process"/>
    <property type="evidence" value="ECO:0007669"/>
    <property type="project" value="InterPro"/>
</dbReference>
<dbReference type="Proteomes" id="UP000242972">
    <property type="component" value="Unassembled WGS sequence"/>
</dbReference>
<feature type="domain" description="Glutamate/phenylalanine/leucine/valine/L-tryptophan dehydrogenase C-terminal" evidence="1">
    <location>
        <begin position="2"/>
        <end position="142"/>
    </location>
</feature>